<gene>
    <name evidence="14" type="ORF">BegalDRAFT_2475</name>
</gene>
<dbReference type="GO" id="GO:0009244">
    <property type="term" value="P:lipopolysaccharide core region biosynthetic process"/>
    <property type="evidence" value="ECO:0007669"/>
    <property type="project" value="InterPro"/>
</dbReference>
<evidence type="ECO:0000256" key="4">
    <source>
        <dbReference type="ARBA" id="ARBA00022519"/>
    </source>
</evidence>
<dbReference type="HOGENOM" id="CLU_038371_6_0_6"/>
<keyword evidence="6 14" id="KW-0808">Transferase</keyword>
<dbReference type="RefSeq" id="WP_002690408.1">
    <property type="nucleotide sequence ID" value="NZ_JH600070.1"/>
</dbReference>
<dbReference type="InterPro" id="IPR002201">
    <property type="entry name" value="Glyco_trans_9"/>
</dbReference>
<evidence type="ECO:0000256" key="5">
    <source>
        <dbReference type="ARBA" id="ARBA00022676"/>
    </source>
</evidence>
<dbReference type="GO" id="GO:0008713">
    <property type="term" value="F:ADP-heptose-lipopolysaccharide heptosyltransferase activity"/>
    <property type="evidence" value="ECO:0007669"/>
    <property type="project" value="TreeGrafter"/>
</dbReference>
<evidence type="ECO:0000256" key="8">
    <source>
        <dbReference type="ARBA" id="ARBA00023136"/>
    </source>
</evidence>
<dbReference type="Proteomes" id="UP000005744">
    <property type="component" value="Unassembled WGS sequence"/>
</dbReference>
<dbReference type="PANTHER" id="PTHR30160:SF19">
    <property type="entry name" value="LIPOPOLYSACCHARIDE HEPTOSYLTRANSFERASE 1"/>
    <property type="match status" value="1"/>
</dbReference>
<keyword evidence="4" id="KW-0997">Cell inner membrane</keyword>
<comment type="similarity">
    <text evidence="9">Belongs to the glycosyltransferase 9 family.</text>
</comment>
<keyword evidence="7" id="KW-0448">Lipopolysaccharide biosynthesis</keyword>
<evidence type="ECO:0000256" key="6">
    <source>
        <dbReference type="ARBA" id="ARBA00022679"/>
    </source>
</evidence>
<dbReference type="GO" id="GO:0005886">
    <property type="term" value="C:plasma membrane"/>
    <property type="evidence" value="ECO:0007669"/>
    <property type="project" value="UniProtKB-SubCell"/>
</dbReference>
<dbReference type="PANTHER" id="PTHR30160">
    <property type="entry name" value="TETRAACYLDISACCHARIDE 4'-KINASE-RELATED"/>
    <property type="match status" value="1"/>
</dbReference>
<dbReference type="OrthoDB" id="9767552at2"/>
<dbReference type="CDD" id="cd03789">
    <property type="entry name" value="GT9_LPS_heptosyltransferase"/>
    <property type="match status" value="1"/>
</dbReference>
<dbReference type="STRING" id="395493.BegalDRAFT_2475"/>
<evidence type="ECO:0000313" key="15">
    <source>
        <dbReference type="Proteomes" id="UP000005744"/>
    </source>
</evidence>
<dbReference type="EC" id="2.4.99.23" evidence="10"/>
<dbReference type="NCBIfam" id="TIGR02193">
    <property type="entry name" value="heptsyl_trn_I"/>
    <property type="match status" value="1"/>
</dbReference>
<evidence type="ECO:0000313" key="14">
    <source>
        <dbReference type="EMBL" id="EIJ43320.1"/>
    </source>
</evidence>
<comment type="subcellular location">
    <subcellularLocation>
        <location evidence="1">Cell inner membrane</location>
        <topology evidence="1">Peripheral membrane protein</topology>
        <orientation evidence="1">Cytoplasmic side</orientation>
    </subcellularLocation>
</comment>
<comment type="pathway">
    <text evidence="2">Bacterial outer membrane biogenesis; LPS core biosynthesis.</text>
</comment>
<sequence length="344" mass="38856">MRILLVKTSSLGDVIHTLPALTDAYQQLPHLQCDWVVEEAFKEIPTWHPAVKQVIPSAVRRWRSNVKQAIRSGQWRYFKESLQQCRYDYIIDAQGLLKSALIAYQANGKRVGLNWSSAREPLASLLYHQRYAVAWNQHAVTRLRQLFAAIFDYPLPEAMPDYGIQDFFKPFKTLNTQPTVIFLHGTTWSSKQYPEAYWFILASLAVQAGLQVRLPYGNAIEQNIAEKIRGNNPEHIHLIPKGSLTDMAKELLQAQLVIGVDTGLAHLAAALNVPAITLYGATQPAWTGTVGLNQVTLQTEFACSPCLQKRCRYKESAPVYPACYAQLPPQKIWEIAQHLLTHSP</sequence>
<keyword evidence="5" id="KW-0328">Glycosyltransferase</keyword>
<keyword evidence="8" id="KW-0472">Membrane</keyword>
<dbReference type="InterPro" id="IPR011908">
    <property type="entry name" value="LipoPS_heptosylTferase-I"/>
</dbReference>
<evidence type="ECO:0000256" key="1">
    <source>
        <dbReference type="ARBA" id="ARBA00004515"/>
    </source>
</evidence>
<protein>
    <recommendedName>
        <fullName evidence="11">Lipopolysaccharide heptosyltransferase 1</fullName>
        <ecNumber evidence="10">2.4.99.23</ecNumber>
    </recommendedName>
    <alternativeName>
        <fullName evidence="12">ADP-heptose:lipopolysaccharide heptosyltransferase I</fullName>
    </alternativeName>
</protein>
<dbReference type="EMBL" id="JH600070">
    <property type="protein sequence ID" value="EIJ43320.1"/>
    <property type="molecule type" value="Genomic_DNA"/>
</dbReference>
<dbReference type="Pfam" id="PF01075">
    <property type="entry name" value="Glyco_transf_9"/>
    <property type="match status" value="1"/>
</dbReference>
<name>I3CI77_9GAMM</name>
<evidence type="ECO:0000256" key="12">
    <source>
        <dbReference type="ARBA" id="ARBA00044330"/>
    </source>
</evidence>
<accession>I3CI77</accession>
<proteinExistence type="inferred from homology"/>
<dbReference type="AlphaFoldDB" id="I3CI77"/>
<comment type="catalytic activity">
    <reaction evidence="13">
        <text>an alpha-Kdo-(2-&gt;4)-alpha-Kdo-(2-&gt;6)-lipid A + ADP-L-glycero-beta-D-manno-heptose = an L-alpha-D-Hep-(1-&gt;5)-[alpha-Kdo-(2-&gt;4)]-alpha-Kdo-(2-&gt;6)-lipid A + ADP + H(+)</text>
        <dbReference type="Rhea" id="RHEA:74067"/>
        <dbReference type="ChEBI" id="CHEBI:15378"/>
        <dbReference type="ChEBI" id="CHEBI:61506"/>
        <dbReference type="ChEBI" id="CHEBI:176431"/>
        <dbReference type="ChEBI" id="CHEBI:193068"/>
        <dbReference type="ChEBI" id="CHEBI:456216"/>
        <dbReference type="EC" id="2.4.99.23"/>
    </reaction>
</comment>
<dbReference type="eggNOG" id="COG0859">
    <property type="taxonomic scope" value="Bacteria"/>
</dbReference>
<evidence type="ECO:0000256" key="9">
    <source>
        <dbReference type="ARBA" id="ARBA00043995"/>
    </source>
</evidence>
<dbReference type="GO" id="GO:0005829">
    <property type="term" value="C:cytosol"/>
    <property type="evidence" value="ECO:0007669"/>
    <property type="project" value="TreeGrafter"/>
</dbReference>
<keyword evidence="15" id="KW-1185">Reference proteome</keyword>
<evidence type="ECO:0000256" key="13">
    <source>
        <dbReference type="ARBA" id="ARBA00049201"/>
    </source>
</evidence>
<evidence type="ECO:0000256" key="2">
    <source>
        <dbReference type="ARBA" id="ARBA00004713"/>
    </source>
</evidence>
<evidence type="ECO:0000256" key="11">
    <source>
        <dbReference type="ARBA" id="ARBA00044190"/>
    </source>
</evidence>
<reference evidence="14 15" key="1">
    <citation type="submission" date="2011-11" db="EMBL/GenBank/DDBJ databases">
        <title>Improved High-Quality Draft sequence of Beggiatoa alba B18lD.</title>
        <authorList>
            <consortium name="US DOE Joint Genome Institute"/>
            <person name="Lucas S."/>
            <person name="Han J."/>
            <person name="Lapidus A."/>
            <person name="Cheng J.-F."/>
            <person name="Goodwin L."/>
            <person name="Pitluck S."/>
            <person name="Peters L."/>
            <person name="Mikhailova N."/>
            <person name="Held B."/>
            <person name="Detter J.C."/>
            <person name="Han C."/>
            <person name="Tapia R."/>
            <person name="Land M."/>
            <person name="Hauser L."/>
            <person name="Kyrpides N."/>
            <person name="Ivanova N."/>
            <person name="Pagani I."/>
            <person name="Samuel K."/>
            <person name="Teske A."/>
            <person name="Mueller J."/>
            <person name="Woyke T."/>
        </authorList>
    </citation>
    <scope>NUCLEOTIDE SEQUENCE [LARGE SCALE GENOMIC DNA]</scope>
    <source>
        <strain evidence="14 15">B18LD</strain>
    </source>
</reference>
<keyword evidence="3" id="KW-1003">Cell membrane</keyword>
<dbReference type="Gene3D" id="3.40.50.2000">
    <property type="entry name" value="Glycogen Phosphorylase B"/>
    <property type="match status" value="2"/>
</dbReference>
<evidence type="ECO:0000256" key="7">
    <source>
        <dbReference type="ARBA" id="ARBA00022985"/>
    </source>
</evidence>
<evidence type="ECO:0000256" key="10">
    <source>
        <dbReference type="ARBA" id="ARBA00044041"/>
    </source>
</evidence>
<dbReference type="InterPro" id="IPR051199">
    <property type="entry name" value="LPS_LOS_Heptosyltrfase"/>
</dbReference>
<evidence type="ECO:0000256" key="3">
    <source>
        <dbReference type="ARBA" id="ARBA00022475"/>
    </source>
</evidence>
<organism evidence="14 15">
    <name type="scientific">Beggiatoa alba B18LD</name>
    <dbReference type="NCBI Taxonomy" id="395493"/>
    <lineage>
        <taxon>Bacteria</taxon>
        <taxon>Pseudomonadati</taxon>
        <taxon>Pseudomonadota</taxon>
        <taxon>Gammaproteobacteria</taxon>
        <taxon>Thiotrichales</taxon>
        <taxon>Thiotrichaceae</taxon>
        <taxon>Beggiatoa</taxon>
    </lineage>
</organism>
<dbReference type="SUPFAM" id="SSF53756">
    <property type="entry name" value="UDP-Glycosyltransferase/glycogen phosphorylase"/>
    <property type="match status" value="1"/>
</dbReference>